<dbReference type="Pfam" id="PF02889">
    <property type="entry name" value="Sec63"/>
    <property type="match status" value="2"/>
</dbReference>
<dbReference type="SMART" id="SM00382">
    <property type="entry name" value="AAA"/>
    <property type="match status" value="2"/>
</dbReference>
<dbReference type="PROSITE" id="PS51194">
    <property type="entry name" value="HELICASE_CTER"/>
    <property type="match status" value="2"/>
</dbReference>
<evidence type="ECO:0000256" key="2">
    <source>
        <dbReference type="ARBA" id="ARBA00022801"/>
    </source>
</evidence>
<proteinExistence type="predicted"/>
<dbReference type="Pfam" id="PF23445">
    <property type="entry name" value="WHD_SNRNP200"/>
    <property type="match status" value="2"/>
</dbReference>
<feature type="region of interest" description="Disordered" evidence="6">
    <location>
        <begin position="28"/>
        <end position="53"/>
    </location>
</feature>
<keyword evidence="4" id="KW-0067">ATP-binding</keyword>
<dbReference type="GO" id="GO:0003676">
    <property type="term" value="F:nucleic acid binding"/>
    <property type="evidence" value="ECO:0007669"/>
    <property type="project" value="InterPro"/>
</dbReference>
<dbReference type="InterPro" id="IPR014756">
    <property type="entry name" value="Ig_E-set"/>
</dbReference>
<feature type="compositionally biased region" description="Gly residues" evidence="6">
    <location>
        <begin position="33"/>
        <end position="49"/>
    </location>
</feature>
<dbReference type="InterPro" id="IPR014001">
    <property type="entry name" value="Helicase_ATP-bd"/>
</dbReference>
<dbReference type="GO" id="GO:0032991">
    <property type="term" value="C:protein-containing complex"/>
    <property type="evidence" value="ECO:0007669"/>
    <property type="project" value="UniProtKB-ARBA"/>
</dbReference>
<keyword evidence="3" id="KW-0347">Helicase</keyword>
<feature type="compositionally biased region" description="Gly residues" evidence="6">
    <location>
        <begin position="427"/>
        <end position="436"/>
    </location>
</feature>
<dbReference type="EMBL" id="LHPF02000029">
    <property type="protein sequence ID" value="PSC69116.1"/>
    <property type="molecule type" value="Genomic_DNA"/>
</dbReference>
<dbReference type="Gene3D" id="3.40.50.300">
    <property type="entry name" value="P-loop containing nucleotide triphosphate hydrolases"/>
    <property type="match status" value="4"/>
</dbReference>
<keyword evidence="1" id="KW-0547">Nucleotide-binding</keyword>
<keyword evidence="2" id="KW-0378">Hydrolase</keyword>
<dbReference type="InterPro" id="IPR050474">
    <property type="entry name" value="Hel308_SKI2-like"/>
</dbReference>
<comment type="function">
    <text evidence="5">RNA helicase that plays an essential role in pre-mRNA splicing as component of the U5 snRNP and U4/U6-U5 tri-snRNP complexes. Involved in spliceosome assembly, activation and disassembly.</text>
</comment>
<dbReference type="SMART" id="SM00487">
    <property type="entry name" value="DEXDc"/>
    <property type="match status" value="2"/>
</dbReference>
<protein>
    <submittedName>
        <fullName evidence="9">Activating signal cointegrator 1 complex subunit 3</fullName>
    </submittedName>
</protein>
<evidence type="ECO:0000256" key="4">
    <source>
        <dbReference type="ARBA" id="ARBA00022840"/>
    </source>
</evidence>
<feature type="domain" description="Helicase C-terminal" evidence="8">
    <location>
        <begin position="1618"/>
        <end position="1816"/>
    </location>
</feature>
<dbReference type="GO" id="GO:0016787">
    <property type="term" value="F:hydrolase activity"/>
    <property type="evidence" value="ECO:0007669"/>
    <property type="project" value="UniProtKB-KW"/>
</dbReference>
<dbReference type="Gene3D" id="1.10.150.20">
    <property type="entry name" value="5' to 3' exonuclease, C-terminal subdomain"/>
    <property type="match status" value="1"/>
</dbReference>
<evidence type="ECO:0000313" key="9">
    <source>
        <dbReference type="EMBL" id="PSC69116.1"/>
    </source>
</evidence>
<dbReference type="Pfam" id="PF00271">
    <property type="entry name" value="Helicase_C"/>
    <property type="match status" value="2"/>
</dbReference>
<dbReference type="InterPro" id="IPR001650">
    <property type="entry name" value="Helicase_C-like"/>
</dbReference>
<dbReference type="InterPro" id="IPR027417">
    <property type="entry name" value="P-loop_NTPase"/>
</dbReference>
<dbReference type="FunFam" id="3.40.50.300:FF:000062">
    <property type="entry name" value="U5 small nuclear ribonucleoprotein helicase"/>
    <property type="match status" value="1"/>
</dbReference>
<dbReference type="CDD" id="cd18795">
    <property type="entry name" value="SF2_C_Ski2"/>
    <property type="match status" value="2"/>
</dbReference>
<evidence type="ECO:0000259" key="7">
    <source>
        <dbReference type="PROSITE" id="PS51192"/>
    </source>
</evidence>
<dbReference type="STRING" id="554055.A0A2P6V4V2"/>
<reference evidence="9 10" key="1">
    <citation type="journal article" date="2018" name="Plant J.">
        <title>Genome sequences of Chlorella sorokiniana UTEX 1602 and Micractinium conductrix SAG 241.80: implications to maltose excretion by a green alga.</title>
        <authorList>
            <person name="Arriola M.B."/>
            <person name="Velmurugan N."/>
            <person name="Zhang Y."/>
            <person name="Plunkett M.H."/>
            <person name="Hondzo H."/>
            <person name="Barney B.M."/>
        </authorList>
    </citation>
    <scope>NUCLEOTIDE SEQUENCE [LARGE SCALE GENOMIC DNA]</scope>
    <source>
        <strain evidence="9 10">SAG 241.80</strain>
    </source>
</reference>
<dbReference type="FunFam" id="1.10.3380.10:FF:000002">
    <property type="entry name" value="Activating signal cointegrator 1 complex subunit 3"/>
    <property type="match status" value="1"/>
</dbReference>
<dbReference type="InterPro" id="IPR036388">
    <property type="entry name" value="WH-like_DNA-bd_sf"/>
</dbReference>
<dbReference type="FunFam" id="2.60.40.150:FF:000004">
    <property type="entry name" value="RNA helicase, activating signal cointegrator 1"/>
    <property type="match status" value="1"/>
</dbReference>
<dbReference type="FunFam" id="1.10.10.10:FF:000012">
    <property type="entry name" value="U5 small nuclear ribonucleoprotein helicase"/>
    <property type="match status" value="1"/>
</dbReference>
<comment type="caution">
    <text evidence="9">The sequence shown here is derived from an EMBL/GenBank/DDBJ whole genome shotgun (WGS) entry which is preliminary data.</text>
</comment>
<organism evidence="9 10">
    <name type="scientific">Micractinium conductrix</name>
    <dbReference type="NCBI Taxonomy" id="554055"/>
    <lineage>
        <taxon>Eukaryota</taxon>
        <taxon>Viridiplantae</taxon>
        <taxon>Chlorophyta</taxon>
        <taxon>core chlorophytes</taxon>
        <taxon>Trebouxiophyceae</taxon>
        <taxon>Chlorellales</taxon>
        <taxon>Chlorellaceae</taxon>
        <taxon>Chlorella clade</taxon>
        <taxon>Micractinium</taxon>
    </lineage>
</organism>
<dbReference type="PROSITE" id="PS51192">
    <property type="entry name" value="HELICASE_ATP_BIND_1"/>
    <property type="match status" value="2"/>
</dbReference>
<dbReference type="InterPro" id="IPR011545">
    <property type="entry name" value="DEAD/DEAH_box_helicase_dom"/>
</dbReference>
<name>A0A2P6V4V2_9CHLO</name>
<dbReference type="FunFam" id="3.40.50.300:FF:000102">
    <property type="entry name" value="RNA helicase, activating signal cointegrator 1"/>
    <property type="match status" value="1"/>
</dbReference>
<dbReference type="Gene3D" id="2.60.40.150">
    <property type="entry name" value="C2 domain"/>
    <property type="match status" value="2"/>
</dbReference>
<dbReference type="SMART" id="SM00973">
    <property type="entry name" value="Sec63"/>
    <property type="match status" value="2"/>
</dbReference>
<gene>
    <name evidence="9" type="ORF">C2E20_7353</name>
</gene>
<dbReference type="InterPro" id="IPR035892">
    <property type="entry name" value="C2_domain_sf"/>
</dbReference>
<dbReference type="SUPFAM" id="SSF81296">
    <property type="entry name" value="E set domains"/>
    <property type="match status" value="1"/>
</dbReference>
<dbReference type="GO" id="GO:0005524">
    <property type="term" value="F:ATP binding"/>
    <property type="evidence" value="ECO:0007669"/>
    <property type="project" value="UniProtKB-KW"/>
</dbReference>
<feature type="domain" description="Helicase ATP-binding" evidence="7">
    <location>
        <begin position="550"/>
        <end position="734"/>
    </location>
</feature>
<dbReference type="FunFam" id="3.40.50.300:FF:000231">
    <property type="entry name" value="Activating signal cointegrator 1 complex subunit 3"/>
    <property type="match status" value="1"/>
</dbReference>
<dbReference type="Gene3D" id="1.10.10.10">
    <property type="entry name" value="Winged helix-like DNA-binding domain superfamily/Winged helix DNA-binding domain"/>
    <property type="match status" value="2"/>
</dbReference>
<dbReference type="FunFam" id="3.40.50.300:FF:000198">
    <property type="entry name" value="Activating signal cointegrator 1 complex subunit"/>
    <property type="match status" value="1"/>
</dbReference>
<evidence type="ECO:0000256" key="1">
    <source>
        <dbReference type="ARBA" id="ARBA00022741"/>
    </source>
</evidence>
<dbReference type="Gene3D" id="1.10.3380.10">
    <property type="entry name" value="Sec63 N-terminal domain-like domain"/>
    <property type="match status" value="2"/>
</dbReference>
<dbReference type="SUPFAM" id="SSF46785">
    <property type="entry name" value="Winged helix' DNA-binding domain"/>
    <property type="match status" value="2"/>
</dbReference>
<evidence type="ECO:0000313" key="10">
    <source>
        <dbReference type="Proteomes" id="UP000239649"/>
    </source>
</evidence>
<dbReference type="PANTHER" id="PTHR47961">
    <property type="entry name" value="DNA POLYMERASE THETA, PUTATIVE (AFU_ORTHOLOGUE AFUA_1G05260)-RELATED"/>
    <property type="match status" value="1"/>
</dbReference>
<dbReference type="FunFam" id="1.10.3380.10:FF:000001">
    <property type="entry name" value="U5 small nuclear ribonucleoprotein helicase"/>
    <property type="match status" value="1"/>
</dbReference>
<keyword evidence="10" id="KW-1185">Reference proteome</keyword>
<feature type="region of interest" description="Disordered" evidence="6">
    <location>
        <begin position="416"/>
        <end position="440"/>
    </location>
</feature>
<dbReference type="GO" id="GO:0004386">
    <property type="term" value="F:helicase activity"/>
    <property type="evidence" value="ECO:0007669"/>
    <property type="project" value="UniProtKB-KW"/>
</dbReference>
<dbReference type="SMART" id="SM00490">
    <property type="entry name" value="HELICc"/>
    <property type="match status" value="2"/>
</dbReference>
<dbReference type="InterPro" id="IPR056379">
    <property type="entry name" value="DExH14_plug"/>
</dbReference>
<dbReference type="OrthoDB" id="5575at2759"/>
<accession>A0A2P6V4V2</accession>
<dbReference type="Pfam" id="PF00270">
    <property type="entry name" value="DEAD"/>
    <property type="match status" value="2"/>
</dbReference>
<dbReference type="SUPFAM" id="SSF52540">
    <property type="entry name" value="P-loop containing nucleoside triphosphate hydrolases"/>
    <property type="match status" value="4"/>
</dbReference>
<feature type="region of interest" description="Disordered" evidence="6">
    <location>
        <begin position="2102"/>
        <end position="2126"/>
    </location>
</feature>
<dbReference type="InterPro" id="IPR004179">
    <property type="entry name" value="Sec63-dom"/>
</dbReference>
<evidence type="ECO:0000259" key="8">
    <source>
        <dbReference type="PROSITE" id="PS51194"/>
    </source>
</evidence>
<dbReference type="Pfam" id="PF24557">
    <property type="entry name" value="DExH14_plug"/>
    <property type="match status" value="1"/>
</dbReference>
<evidence type="ECO:0000256" key="6">
    <source>
        <dbReference type="SAM" id="MobiDB-lite"/>
    </source>
</evidence>
<dbReference type="InterPro" id="IPR057842">
    <property type="entry name" value="WH_MER3"/>
</dbReference>
<dbReference type="PIRSF" id="PIRSF039073">
    <property type="entry name" value="BRR2"/>
    <property type="match status" value="1"/>
</dbReference>
<evidence type="ECO:0000256" key="5">
    <source>
        <dbReference type="ARBA" id="ARBA00055371"/>
    </source>
</evidence>
<sequence>MGGGAMGDGAPPAPLEVPRLTSMLRAALSSNGTSGGGGSGRASGSGRSGGSAAAPLVLPDLQQLLQQRARALDVRRQERADMQVSAARRELAGELLGGWQGVPKAARDTFDKFMQAVAQLLGGESSSEEVAAAAGVAWRALCAHPPDTARGRSMLAGLLKARTDIENQLGRVDDQPLLHLAQQQQALQRWQQQLSPQGALPGMGAGKAGAAVATAAGAAGSAALELPSMSAEDAVLAVCGVAPEAAAAAYAAAAGAGAGGVAAAAAAAFQAALAPKSQAPRVATAAEQAAVEADVFGTKGRVLNAQAGARWLIRWCERVTDGASTGDDTVPTAVCRLLLSGRSDDEVAAEVFDMLGEGVFEHIGDLLQQRASLAANVRRLVAGFREAEAADKAAAAMPTYGSSVTVMSTSQKLLSKMERKAQRRAGGRGGAGGAGEPGDADADWVSAYGVSALVEEEVERETAHMRLRLGDGIEFRIGEGGDGLMARGTLPKGTQRKTYKGYEEVLVPAVKPAERPPGEHLVEIPELPEWAQLAFAGYKTLNRIQSRIFTTAFTSNENMLVCAPTGAGKTNIAMLSVLREVGANMDPASRVIHKAAFKIVYVAPMKALAAEVTRNFAQRLAPLGLSVRELTGDMQLSKKEMAETQMIVTTPEKWDVITRKGGEVSVAATVRLLIIDEVHLLNDERGPVIETLVARTTRQVESTQSMIRIVGLSATLPNYRDVGRFLGVNNDTGLFYFDASYRPVPLEMQFVGVSERNVLARMGIQDEVCYQKVTDALTKGFQAMVFVHSRKDTGKTARTLMLKAQQNGEQNLFDCTLEDAYPYLQKDVRKSRNKEIGELFDAGLGIHHAGMLRPDRTLMEKAFAQGLIKVLCCTATLAWGVNLPAHTVIIKGTQLYNPQKGGFTDLGMLDVQQIFGRAGRPQFQDTGEGIIITTHDKLAHYLGMLTHQVPIESQFVAGLVDHLNAEIVLGTVTNIREASRWLSYTYLYTRMTQNPLAYGISWEELSADPRLEGHSRKLVTEAARELERSKMARFDERSGNLYVTELGRVASHYYIRHSSIVVFNEHLRPHMGEADVLAMISQSSEFENLAVREEELPELDQLVRDACPFDVKGGSENKQGKANTLLQAYISRARVDSFSLTADLMYVSANAPRIARALFEICLRRGWSSAAELCLTLSKSFELRLWPEQHPLRQFESQLSWELLRKLEDRQLSLDALADMEAREIGSVLRHPAAGSQIAAAVASFPYLQLEAQLHPITRTVLRIQLTITPAFTWKEGVHGNALKWLVWVEDSENEHIYHSETWILTKKMMREGAQRVAFTVPIFEPLPSQYYVRVVSDQWLGAEALLAVSFKGLILPERHPPHTELLDLEPLPVSALQNPTYESLYKFSHFNPIQTQAFHTLYHTDHPVLLGAPTGSGKTISAELCMLRSFNQHPGEKIIYIAPLKALVRERIKDWGQGFCKVLNKRMVELTGDFTPDMHALMAADVIICTPEKWDGISRNWHSRSYVRKVGLLIIDEIHLLGADRGPILEVIVSRMRYIAAQTERAIRFVGLSTALANAQDLADWLGITGPGLFNFKPSVRPVPLECHIQGYPGKFYCPRMATMNKPAYAAIQTHSPIKPTLIFVSSRRQTRLTALDIMAYAAADDRPRVFLRMTDHELEQNLALIRDSALRDTLQFGIGLHHAGLPDGDREVVEKLYVEGKIQVLVATSTLAWGVNTPAHLVIIKGTEFYDAPTKRYVDYPITDVLQMMGRAGRPQYDRHGVAVIMVHEPKKSFYKKFLYEPFPVESSLPDQLPDHFNAEVVAGTIKSRQDAVDYLTWTFFIRRLLQNPSYYDLESTEQGAVSAYLSALVEGVLVQLQDAGCLELDEETGAVEGLTMGRICSFYYLRHQTMAVFAHQLAPRMDVRALLPVLCAAAEYDELPVRHNEDKLNVVLSQQVRWPVDTRTADDPHTKTNLLLQAHLGRVALPISDYVTDTKGVLDNSLRILQSLVDISADAGWLDTALAAMALVQSLMQGRWYDCSSLLTLPHLSEAGAARLAAAGLPRLPQLLQALSGGGAQRHAAVAALEAAVGGQREARDVLAVCERLPVVGVAWRVVHKQQHQQQHQQSRADGDGPSSGGGSGADASSYVLEVELARLAGKGAGRQSPPRVYAPRFPKVKEEGWWLVAGDAGSGDLYAIKRVSFGQRTTARLNVPAYAPSGQPLTSLDVLLPCLPRLSSPVTPMLHLVK</sequence>
<dbReference type="Proteomes" id="UP000239649">
    <property type="component" value="Unassembled WGS sequence"/>
</dbReference>
<dbReference type="PANTHER" id="PTHR47961:SF13">
    <property type="entry name" value="ACTIVATING SIGNAL COINTEGRATOR 1 COMPLEX SUBUNIT 3"/>
    <property type="match status" value="1"/>
</dbReference>
<feature type="domain" description="Helicase ATP-binding" evidence="7">
    <location>
        <begin position="1400"/>
        <end position="1575"/>
    </location>
</feature>
<dbReference type="FunFam" id="1.10.10.10:FF:000024">
    <property type="entry name" value="U5 small nuclear ribonucleoprotein helicase"/>
    <property type="match status" value="1"/>
</dbReference>
<dbReference type="InterPro" id="IPR036390">
    <property type="entry name" value="WH_DNA-bd_sf"/>
</dbReference>
<dbReference type="InterPro" id="IPR003593">
    <property type="entry name" value="AAA+_ATPase"/>
</dbReference>
<feature type="domain" description="Helicase C-terminal" evidence="8">
    <location>
        <begin position="772"/>
        <end position="967"/>
    </location>
</feature>
<evidence type="ECO:0000256" key="3">
    <source>
        <dbReference type="ARBA" id="ARBA00022806"/>
    </source>
</evidence>
<dbReference type="SUPFAM" id="SSF158702">
    <property type="entry name" value="Sec63 N-terminal domain-like"/>
    <property type="match status" value="2"/>
</dbReference>